<evidence type="ECO:0000313" key="2">
    <source>
        <dbReference type="EMBL" id="MBW82010.1"/>
    </source>
</evidence>
<feature type="compositionally biased region" description="Basic and acidic residues" evidence="1">
    <location>
        <begin position="10"/>
        <end position="23"/>
    </location>
</feature>
<sequence>MTREAIIQLTRRETRKPLPERDTEINDRLGRSCVLKVMIRALAQIYQE</sequence>
<feature type="region of interest" description="Disordered" evidence="1">
    <location>
        <begin position="1"/>
        <end position="23"/>
    </location>
</feature>
<evidence type="ECO:0000256" key="1">
    <source>
        <dbReference type="SAM" id="MobiDB-lite"/>
    </source>
</evidence>
<organism evidence="2">
    <name type="scientific">Rhizophora mucronata</name>
    <name type="common">Asiatic mangrove</name>
    <dbReference type="NCBI Taxonomy" id="61149"/>
    <lineage>
        <taxon>Eukaryota</taxon>
        <taxon>Viridiplantae</taxon>
        <taxon>Streptophyta</taxon>
        <taxon>Embryophyta</taxon>
        <taxon>Tracheophyta</taxon>
        <taxon>Spermatophyta</taxon>
        <taxon>Magnoliopsida</taxon>
        <taxon>eudicotyledons</taxon>
        <taxon>Gunneridae</taxon>
        <taxon>Pentapetalae</taxon>
        <taxon>rosids</taxon>
        <taxon>fabids</taxon>
        <taxon>Malpighiales</taxon>
        <taxon>Rhizophoraceae</taxon>
        <taxon>Rhizophora</taxon>
    </lineage>
</organism>
<accession>A0A2P2IL86</accession>
<reference evidence="2" key="1">
    <citation type="submission" date="2018-02" db="EMBL/GenBank/DDBJ databases">
        <title>Rhizophora mucronata_Transcriptome.</title>
        <authorList>
            <person name="Meera S.P."/>
            <person name="Sreeshan A."/>
            <person name="Augustine A."/>
        </authorList>
    </citation>
    <scope>NUCLEOTIDE SEQUENCE</scope>
    <source>
        <tissue evidence="2">Leaf</tissue>
    </source>
</reference>
<dbReference type="EMBL" id="GGEC01001527">
    <property type="protein sequence ID" value="MBW82010.1"/>
    <property type="molecule type" value="Transcribed_RNA"/>
</dbReference>
<name>A0A2P2IL86_RHIMU</name>
<dbReference type="AlphaFoldDB" id="A0A2P2IL86"/>
<proteinExistence type="predicted"/>
<protein>
    <submittedName>
        <fullName evidence="2">Uncharacterized protein</fullName>
    </submittedName>
</protein>